<accession>A0A081BAR8</accession>
<gene>
    <name evidence="2" type="ORF">M2A_1635</name>
</gene>
<dbReference type="Proteomes" id="UP000028702">
    <property type="component" value="Unassembled WGS sequence"/>
</dbReference>
<keyword evidence="3" id="KW-1185">Reference proteome</keyword>
<evidence type="ECO:0000313" key="3">
    <source>
        <dbReference type="Proteomes" id="UP000028702"/>
    </source>
</evidence>
<feature type="region of interest" description="Disordered" evidence="1">
    <location>
        <begin position="50"/>
        <end position="69"/>
    </location>
</feature>
<name>A0A081BAR8_9HYPH</name>
<sequence>MPHLGVNMVIFIICVNRGVEIYYPHDVHVNMARDSALPFDGTFVPAAQKGVFQKAEREENRDAEEGEQH</sequence>
<dbReference type="EMBL" id="BBIO01000007">
    <property type="protein sequence ID" value="GAK45136.1"/>
    <property type="molecule type" value="Genomic_DNA"/>
</dbReference>
<evidence type="ECO:0000256" key="1">
    <source>
        <dbReference type="SAM" id="MobiDB-lite"/>
    </source>
</evidence>
<dbReference type="STRING" id="1333998.M2A_1635"/>
<proteinExistence type="predicted"/>
<comment type="caution">
    <text evidence="2">The sequence shown here is derived from an EMBL/GenBank/DDBJ whole genome shotgun (WGS) entry which is preliminary data.</text>
</comment>
<protein>
    <submittedName>
        <fullName evidence="2">Uncharacterized protein</fullName>
    </submittedName>
</protein>
<organism evidence="2 3">
    <name type="scientific">Tepidicaulis marinus</name>
    <dbReference type="NCBI Taxonomy" id="1333998"/>
    <lineage>
        <taxon>Bacteria</taxon>
        <taxon>Pseudomonadati</taxon>
        <taxon>Pseudomonadota</taxon>
        <taxon>Alphaproteobacteria</taxon>
        <taxon>Hyphomicrobiales</taxon>
        <taxon>Parvibaculaceae</taxon>
        <taxon>Tepidicaulis</taxon>
    </lineage>
</organism>
<reference evidence="2 3" key="1">
    <citation type="submission" date="2014-07" db="EMBL/GenBank/DDBJ databases">
        <title>Tepidicaulis marinum gen. nov., sp. nov., a novel marine bacterium denitrifying nitrate to nitrous oxide strictly under microaerobic conditions.</title>
        <authorList>
            <person name="Takeuchi M."/>
            <person name="Yamagishi T."/>
            <person name="Kamagata Y."/>
            <person name="Oshima K."/>
            <person name="Hattori M."/>
            <person name="Katayama T."/>
            <person name="Hanada S."/>
            <person name="Tamaki H."/>
            <person name="Marumo K."/>
            <person name="Maeda H."/>
            <person name="Nedachi M."/>
            <person name="Iwasaki W."/>
            <person name="Suwa Y."/>
            <person name="Sakata S."/>
        </authorList>
    </citation>
    <scope>NUCLEOTIDE SEQUENCE [LARGE SCALE GENOMIC DNA]</scope>
    <source>
        <strain evidence="2 3">MA2</strain>
    </source>
</reference>
<evidence type="ECO:0000313" key="2">
    <source>
        <dbReference type="EMBL" id="GAK45136.1"/>
    </source>
</evidence>
<dbReference type="AlphaFoldDB" id="A0A081BAR8"/>